<dbReference type="GO" id="GO:0009244">
    <property type="term" value="P:lipopolysaccharide core region biosynthetic process"/>
    <property type="evidence" value="ECO:0007669"/>
    <property type="project" value="TreeGrafter"/>
</dbReference>
<evidence type="ECO:0000313" key="4">
    <source>
        <dbReference type="Proteomes" id="UP001185092"/>
    </source>
</evidence>
<proteinExistence type="predicted"/>
<keyword evidence="2 3" id="KW-0808">Transferase</keyword>
<dbReference type="AlphaFoldDB" id="A0AAE4BTI3"/>
<evidence type="ECO:0000256" key="1">
    <source>
        <dbReference type="ARBA" id="ARBA00022676"/>
    </source>
</evidence>
<dbReference type="CDD" id="cd03789">
    <property type="entry name" value="GT9_LPS_heptosyltransferase"/>
    <property type="match status" value="1"/>
</dbReference>
<dbReference type="EMBL" id="JAVDQD010000003">
    <property type="protein sequence ID" value="MDR6239637.1"/>
    <property type="molecule type" value="Genomic_DNA"/>
</dbReference>
<dbReference type="PANTHER" id="PTHR30160:SF1">
    <property type="entry name" value="LIPOPOLYSACCHARIDE 1,2-N-ACETYLGLUCOSAMINETRANSFERASE-RELATED"/>
    <property type="match status" value="1"/>
</dbReference>
<organism evidence="3 4">
    <name type="scientific">Aureibacter tunicatorum</name>
    <dbReference type="NCBI Taxonomy" id="866807"/>
    <lineage>
        <taxon>Bacteria</taxon>
        <taxon>Pseudomonadati</taxon>
        <taxon>Bacteroidota</taxon>
        <taxon>Cytophagia</taxon>
        <taxon>Cytophagales</taxon>
        <taxon>Persicobacteraceae</taxon>
        <taxon>Aureibacter</taxon>
    </lineage>
</organism>
<dbReference type="RefSeq" id="WP_309939353.1">
    <property type="nucleotide sequence ID" value="NZ_AP025305.1"/>
</dbReference>
<protein>
    <submittedName>
        <fullName evidence="3">Heptosyltransferase-2</fullName>
        <ecNumber evidence="3">2.4.-.-</ecNumber>
    </submittedName>
</protein>
<dbReference type="Pfam" id="PF01075">
    <property type="entry name" value="Glyco_transf_9"/>
    <property type="match status" value="1"/>
</dbReference>
<gene>
    <name evidence="3" type="ORF">HNQ88_002685</name>
</gene>
<sequence>MNSNALQKILVIQTAFIGDVILATAMLEKLHHFHPNAKIDFLVRKGNESLLKDHPYLNEVLVFDKTKGKYKNLWNMIMKIRSTEYDYVVNAQRFATTGIITALSGAKVKIGFDKNPMSFLFTKKYPHEIAESNTNKISHEVDRNQLLISDLTDTSSLKPKLYPLESDFEITSIYKNGDYICLAPTSVWFTKQYPKEKWIEFIDQIEEGLKVYLLGAPGDKTECDDIIKKCNRSNVENLAGKLNLLQSAALMKDSKMNYVNDSAPMHLCSAVDAPVCAIYCSTVPYFGFGPLSSDSYVVETHENLDCRPCGLHGYKECPKGHFNCAKTIQVNDLLKLIKA</sequence>
<evidence type="ECO:0000313" key="3">
    <source>
        <dbReference type="EMBL" id="MDR6239637.1"/>
    </source>
</evidence>
<dbReference type="SUPFAM" id="SSF53756">
    <property type="entry name" value="UDP-Glycosyltransferase/glycogen phosphorylase"/>
    <property type="match status" value="1"/>
</dbReference>
<accession>A0AAE4BTI3</accession>
<dbReference type="GO" id="GO:0005829">
    <property type="term" value="C:cytosol"/>
    <property type="evidence" value="ECO:0007669"/>
    <property type="project" value="TreeGrafter"/>
</dbReference>
<dbReference type="GO" id="GO:0008713">
    <property type="term" value="F:ADP-heptose-lipopolysaccharide heptosyltransferase activity"/>
    <property type="evidence" value="ECO:0007669"/>
    <property type="project" value="TreeGrafter"/>
</dbReference>
<dbReference type="PANTHER" id="PTHR30160">
    <property type="entry name" value="TETRAACYLDISACCHARIDE 4'-KINASE-RELATED"/>
    <property type="match status" value="1"/>
</dbReference>
<keyword evidence="4" id="KW-1185">Reference proteome</keyword>
<comment type="caution">
    <text evidence="3">The sequence shown here is derived from an EMBL/GenBank/DDBJ whole genome shotgun (WGS) entry which is preliminary data.</text>
</comment>
<name>A0AAE4BTI3_9BACT</name>
<dbReference type="EC" id="2.4.-.-" evidence="3"/>
<dbReference type="Proteomes" id="UP001185092">
    <property type="component" value="Unassembled WGS sequence"/>
</dbReference>
<keyword evidence="1 3" id="KW-0328">Glycosyltransferase</keyword>
<reference evidence="3" key="1">
    <citation type="submission" date="2023-07" db="EMBL/GenBank/DDBJ databases">
        <title>Genomic Encyclopedia of Type Strains, Phase IV (KMG-IV): sequencing the most valuable type-strain genomes for metagenomic binning, comparative biology and taxonomic classification.</title>
        <authorList>
            <person name="Goeker M."/>
        </authorList>
    </citation>
    <scope>NUCLEOTIDE SEQUENCE</scope>
    <source>
        <strain evidence="3">DSM 26174</strain>
    </source>
</reference>
<dbReference type="Gene3D" id="3.40.50.2000">
    <property type="entry name" value="Glycogen Phosphorylase B"/>
    <property type="match status" value="2"/>
</dbReference>
<dbReference type="InterPro" id="IPR002201">
    <property type="entry name" value="Glyco_trans_9"/>
</dbReference>
<evidence type="ECO:0000256" key="2">
    <source>
        <dbReference type="ARBA" id="ARBA00022679"/>
    </source>
</evidence>
<dbReference type="InterPro" id="IPR051199">
    <property type="entry name" value="LPS_LOS_Heptosyltrfase"/>
</dbReference>